<organism evidence="5 6">
    <name type="scientific">Flavobacterium salmonis</name>
    <dbReference type="NCBI Taxonomy" id="2654844"/>
    <lineage>
        <taxon>Bacteria</taxon>
        <taxon>Pseudomonadati</taxon>
        <taxon>Bacteroidota</taxon>
        <taxon>Flavobacteriia</taxon>
        <taxon>Flavobacteriales</taxon>
        <taxon>Flavobacteriaceae</taxon>
        <taxon>Flavobacterium</taxon>
    </lineage>
</organism>
<comment type="caution">
    <text evidence="5">The sequence shown here is derived from an EMBL/GenBank/DDBJ whole genome shotgun (WGS) entry which is preliminary data.</text>
</comment>
<dbReference type="PANTHER" id="PTHR30576">
    <property type="entry name" value="COLANIC BIOSYNTHESIS UDP-GLUCOSE LIPID CARRIER TRANSFERASE"/>
    <property type="match status" value="1"/>
</dbReference>
<feature type="modified residue" description="4-aspartylphosphate" evidence="2">
    <location>
        <position position="53"/>
    </location>
</feature>
<sequence>MNPNFNILYIGNVPAYFDNIEKKHKWSIITLENSAKATNYLNTQKYPDAIICDYNLAGNNGIYLFDWIRKKDEFDSIPFILLSKDFNVDIYKSAFKKQIDDFYVTSVTSPEDILNRIEFLCVNKNPSRVKITQKVSEGNYIMPLSKRIFDVFVASMVLLLASPFLLLIILAIRLESKGKVYYISKRVGRKTFDFYKLRSMRTGSDELLKKLAQEKNQYKKEPVTTNNPLDIPCPKCSELPEGESCSPLMYIETHVICDYWFNVQKREAAKNNSTFVKIVDDPRVTKVGKFIRNTSIDELPQLINVLKGDMSIVGNRPLPVYEAELLTADDISKRFLAPPGITGLWQVELRGKGGQMSEEERMRLDNEYADLFKGDNYSFWYDIKLILRTIPALLQKGSV</sequence>
<keyword evidence="2" id="KW-0597">Phosphoprotein</keyword>
<evidence type="ECO:0000313" key="5">
    <source>
        <dbReference type="EMBL" id="CAD0007293.1"/>
    </source>
</evidence>
<dbReference type="Pfam" id="PF02397">
    <property type="entry name" value="Bac_transf"/>
    <property type="match status" value="2"/>
</dbReference>
<evidence type="ECO:0000256" key="1">
    <source>
        <dbReference type="ARBA" id="ARBA00006464"/>
    </source>
</evidence>
<dbReference type="InterPro" id="IPR001789">
    <property type="entry name" value="Sig_transdc_resp-reg_receiver"/>
</dbReference>
<evidence type="ECO:0000259" key="4">
    <source>
        <dbReference type="PROSITE" id="PS50110"/>
    </source>
</evidence>
<evidence type="ECO:0000256" key="3">
    <source>
        <dbReference type="SAM" id="Phobius"/>
    </source>
</evidence>
<feature type="domain" description="Response regulatory" evidence="4">
    <location>
        <begin position="1"/>
        <end position="121"/>
    </location>
</feature>
<evidence type="ECO:0000256" key="2">
    <source>
        <dbReference type="PROSITE-ProRule" id="PRU00169"/>
    </source>
</evidence>
<dbReference type="Proteomes" id="UP000530060">
    <property type="component" value="Unassembled WGS sequence"/>
</dbReference>
<dbReference type="SUPFAM" id="SSF52172">
    <property type="entry name" value="CheY-like"/>
    <property type="match status" value="1"/>
</dbReference>
<accession>A0A6V6Z677</accession>
<dbReference type="Pfam" id="PF00072">
    <property type="entry name" value="Response_reg"/>
    <property type="match status" value="1"/>
</dbReference>
<keyword evidence="3" id="KW-1133">Transmembrane helix</keyword>
<comment type="similarity">
    <text evidence="1">Belongs to the bacterial sugar transferase family.</text>
</comment>
<keyword evidence="6" id="KW-1185">Reference proteome</keyword>
<dbReference type="CDD" id="cd00156">
    <property type="entry name" value="REC"/>
    <property type="match status" value="1"/>
</dbReference>
<keyword evidence="3" id="KW-0812">Transmembrane</keyword>
<evidence type="ECO:0000313" key="6">
    <source>
        <dbReference type="Proteomes" id="UP000530060"/>
    </source>
</evidence>
<name>A0A6V6Z677_9FLAO</name>
<feature type="transmembrane region" description="Helical" evidence="3">
    <location>
        <begin position="151"/>
        <end position="172"/>
    </location>
</feature>
<dbReference type="InterPro" id="IPR011006">
    <property type="entry name" value="CheY-like_superfamily"/>
</dbReference>
<dbReference type="RefSeq" id="WP_180909980.1">
    <property type="nucleotide sequence ID" value="NZ_CAIJDP010000082.1"/>
</dbReference>
<dbReference type="GO" id="GO:0016780">
    <property type="term" value="F:phosphotransferase activity, for other substituted phosphate groups"/>
    <property type="evidence" value="ECO:0007669"/>
    <property type="project" value="TreeGrafter"/>
</dbReference>
<dbReference type="InterPro" id="IPR003362">
    <property type="entry name" value="Bact_transf"/>
</dbReference>
<dbReference type="AlphaFoldDB" id="A0A6V6Z677"/>
<dbReference type="GO" id="GO:0000160">
    <property type="term" value="P:phosphorelay signal transduction system"/>
    <property type="evidence" value="ECO:0007669"/>
    <property type="project" value="InterPro"/>
</dbReference>
<dbReference type="PROSITE" id="PS50110">
    <property type="entry name" value="RESPONSE_REGULATORY"/>
    <property type="match status" value="1"/>
</dbReference>
<reference evidence="5 6" key="1">
    <citation type="submission" date="2020-06" db="EMBL/GenBank/DDBJ databases">
        <authorList>
            <person name="Criscuolo A."/>
        </authorList>
    </citation>
    <scope>NUCLEOTIDE SEQUENCE [LARGE SCALE GENOMIC DNA]</scope>
    <source>
        <strain evidence="6">CIP 111411</strain>
    </source>
</reference>
<protein>
    <recommendedName>
        <fullName evidence="4">Response regulatory domain-containing protein</fullName>
    </recommendedName>
</protein>
<dbReference type="PANTHER" id="PTHR30576:SF0">
    <property type="entry name" value="UNDECAPRENYL-PHOSPHATE N-ACETYLGALACTOSAMINYL 1-PHOSPHATE TRANSFERASE-RELATED"/>
    <property type="match status" value="1"/>
</dbReference>
<dbReference type="EMBL" id="CAIJDP010000082">
    <property type="protein sequence ID" value="CAD0007293.1"/>
    <property type="molecule type" value="Genomic_DNA"/>
</dbReference>
<dbReference type="Gene3D" id="3.40.50.2300">
    <property type="match status" value="1"/>
</dbReference>
<keyword evidence="3" id="KW-0472">Membrane</keyword>
<proteinExistence type="inferred from homology"/>
<gene>
    <name evidence="5" type="ORF">FLAT13_03767</name>
</gene>